<dbReference type="Proteomes" id="UP001343257">
    <property type="component" value="Unassembled WGS sequence"/>
</dbReference>
<accession>A0ABU6PUC8</accession>
<sequence>MNRFFLPGAAFFITMGTVLLLSPFDRPQNVISVSKPAIPVSYQQPGWELTSGNIVDALHSLPLTLPIRRVEWTEPSMSIDLTVSGPEIKRSILYQNIADILTFSFSSTINVNQVKLRLLAEDKWLGTTKHLLLALDAKREDWNAGLRSELMRLGESPLPDPIKLRLHVIETMLWKNHFITGQNG</sequence>
<dbReference type="RefSeq" id="WP_328277530.1">
    <property type="nucleotide sequence ID" value="NZ_JARTLD010000025.1"/>
</dbReference>
<keyword evidence="2" id="KW-1185">Reference proteome</keyword>
<gene>
    <name evidence="1" type="ORF">P9847_10345</name>
</gene>
<evidence type="ECO:0000313" key="1">
    <source>
        <dbReference type="EMBL" id="MED5017703.1"/>
    </source>
</evidence>
<dbReference type="EMBL" id="JARTLD010000025">
    <property type="protein sequence ID" value="MED5017703.1"/>
    <property type="molecule type" value="Genomic_DNA"/>
</dbReference>
<evidence type="ECO:0000313" key="2">
    <source>
        <dbReference type="Proteomes" id="UP001343257"/>
    </source>
</evidence>
<organism evidence="1 2">
    <name type="scientific">Paenibacillus chibensis</name>
    <dbReference type="NCBI Taxonomy" id="59846"/>
    <lineage>
        <taxon>Bacteria</taxon>
        <taxon>Bacillati</taxon>
        <taxon>Bacillota</taxon>
        <taxon>Bacilli</taxon>
        <taxon>Bacillales</taxon>
        <taxon>Paenibacillaceae</taxon>
        <taxon>Paenibacillus</taxon>
    </lineage>
</organism>
<proteinExistence type="predicted"/>
<comment type="caution">
    <text evidence="1">The sequence shown here is derived from an EMBL/GenBank/DDBJ whole genome shotgun (WGS) entry which is preliminary data.</text>
</comment>
<protein>
    <submittedName>
        <fullName evidence="1">Uncharacterized protein</fullName>
    </submittedName>
</protein>
<name>A0ABU6PUC8_9BACL</name>
<reference evidence="1 2" key="1">
    <citation type="submission" date="2023-03" db="EMBL/GenBank/DDBJ databases">
        <title>Bacillus Genome Sequencing.</title>
        <authorList>
            <person name="Dunlap C."/>
        </authorList>
    </citation>
    <scope>NUCLEOTIDE SEQUENCE [LARGE SCALE GENOMIC DNA]</scope>
    <source>
        <strain evidence="1 2">NRS-52</strain>
    </source>
</reference>